<keyword evidence="6" id="KW-0539">Nucleus</keyword>
<dbReference type="PROSITE" id="PS50217">
    <property type="entry name" value="BZIP"/>
    <property type="match status" value="1"/>
</dbReference>
<feature type="region of interest" description="Disordered" evidence="8">
    <location>
        <begin position="441"/>
        <end position="484"/>
    </location>
</feature>
<evidence type="ECO:0000256" key="8">
    <source>
        <dbReference type="SAM" id="MobiDB-lite"/>
    </source>
</evidence>
<keyword evidence="11" id="KW-1185">Reference proteome</keyword>
<dbReference type="InterPro" id="IPR046347">
    <property type="entry name" value="bZIP_sf"/>
</dbReference>
<sequence length="484" mass="51888">MGNNEAETPSKSEKASSPTQEQANIHPYPDWAAIQAYYGPGVTLPPPYFNSAVTSGHAPHPYMWAPHQTMMPPYGVPYAAIYSHGGVYAHPAVPLVKQYDETCIMEDGRKKLIFLAHDAHEEKLDLTIVPVMQVATPLSIETPAKSSGNKDQGLMKKLKGFNGFSVSIGNGNSESAAGGSVGGLSQRFAYLHHSSHLLIPFSGSKLGGELSSSLTVDMVHNLKLYSIHAECGTEGSSDGSDGNTAGAYKTRRKRVCGGTPSIGKDGKVDTEASLIPGGEVNAASSMSLGVGKSVGTVITPSMTTALELSCSPNGKAKTAACVPPIVGAVVPPEAWVQDERELKRQRRKQSNRESARRSRLRKQAESEELAIKVETLNAENMTLRSEINQLAENSEKLRLENAALMEKLKNAQLGQVGEMDSDKFEAEMDPPISTENFLSRVNNNSDSVGRNVQHQSENLENSKSGTKLHQLLESSPRADPVAAG</sequence>
<keyword evidence="7" id="KW-0175">Coiled coil</keyword>
<dbReference type="Proteomes" id="UP000655225">
    <property type="component" value="Unassembled WGS sequence"/>
</dbReference>
<dbReference type="EMBL" id="JABCRI010000021">
    <property type="protein sequence ID" value="KAF8380109.1"/>
    <property type="molecule type" value="Genomic_DNA"/>
</dbReference>
<dbReference type="CDD" id="cd14702">
    <property type="entry name" value="bZIP_plant_GBF1"/>
    <property type="match status" value="1"/>
</dbReference>
<dbReference type="Pfam" id="PF07777">
    <property type="entry name" value="MFMR"/>
    <property type="match status" value="1"/>
</dbReference>
<proteinExistence type="inferred from homology"/>
<dbReference type="OMA" id="PASAHMK"/>
<dbReference type="InterPro" id="IPR004827">
    <property type="entry name" value="bZIP"/>
</dbReference>
<evidence type="ECO:0000256" key="4">
    <source>
        <dbReference type="ARBA" id="ARBA00023125"/>
    </source>
</evidence>
<feature type="region of interest" description="Disordered" evidence="8">
    <location>
        <begin position="339"/>
        <end position="366"/>
    </location>
</feature>
<dbReference type="InterPro" id="IPR045314">
    <property type="entry name" value="bZIP_plant_GBF1"/>
</dbReference>
<feature type="coiled-coil region" evidence="7">
    <location>
        <begin position="366"/>
        <end position="414"/>
    </location>
</feature>
<feature type="compositionally biased region" description="Polar residues" evidence="8">
    <location>
        <begin position="441"/>
        <end position="467"/>
    </location>
</feature>
<dbReference type="PANTHER" id="PTHR45967">
    <property type="entry name" value="G-BOX-BINDING FACTOR 3-RELATED"/>
    <property type="match status" value="1"/>
</dbReference>
<dbReference type="PANTHER" id="PTHR45967:SF1">
    <property type="entry name" value="G-BOX-BINDING FACTOR 3"/>
    <property type="match status" value="1"/>
</dbReference>
<keyword evidence="4" id="KW-0238">DNA-binding</keyword>
<gene>
    <name evidence="10" type="ORF">HHK36_027580</name>
</gene>
<dbReference type="GO" id="GO:0003700">
    <property type="term" value="F:DNA-binding transcription factor activity"/>
    <property type="evidence" value="ECO:0007669"/>
    <property type="project" value="InterPro"/>
</dbReference>
<dbReference type="InterPro" id="IPR044827">
    <property type="entry name" value="GBF-like"/>
</dbReference>
<comment type="caution">
    <text evidence="10">The sequence shown here is derived from an EMBL/GenBank/DDBJ whole genome shotgun (WGS) entry which is preliminary data.</text>
</comment>
<dbReference type="SUPFAM" id="SSF57959">
    <property type="entry name" value="Leucine zipper domain"/>
    <property type="match status" value="1"/>
</dbReference>
<feature type="domain" description="BZIP" evidence="9">
    <location>
        <begin position="341"/>
        <end position="404"/>
    </location>
</feature>
<evidence type="ECO:0000256" key="5">
    <source>
        <dbReference type="ARBA" id="ARBA00023163"/>
    </source>
</evidence>
<dbReference type="Pfam" id="PF16596">
    <property type="entry name" value="MFMR_assoc"/>
    <property type="match status" value="1"/>
</dbReference>
<dbReference type="OrthoDB" id="1642657at2759"/>
<dbReference type="GO" id="GO:0005634">
    <property type="term" value="C:nucleus"/>
    <property type="evidence" value="ECO:0007669"/>
    <property type="project" value="UniProtKB-SubCell"/>
</dbReference>
<feature type="compositionally biased region" description="Basic and acidic residues" evidence="8">
    <location>
        <begin position="350"/>
        <end position="366"/>
    </location>
</feature>
<accession>A0A834YI26</accession>
<protein>
    <recommendedName>
        <fullName evidence="9">BZIP domain-containing protein</fullName>
    </recommendedName>
</protein>
<dbReference type="PROSITE" id="PS00036">
    <property type="entry name" value="BZIP_BASIC"/>
    <property type="match status" value="1"/>
</dbReference>
<dbReference type="Pfam" id="PF00170">
    <property type="entry name" value="bZIP_1"/>
    <property type="match status" value="1"/>
</dbReference>
<reference evidence="10 11" key="1">
    <citation type="submission" date="2020-04" db="EMBL/GenBank/DDBJ databases">
        <title>Plant Genome Project.</title>
        <authorList>
            <person name="Zhang R.-G."/>
        </authorList>
    </citation>
    <scope>NUCLEOTIDE SEQUENCE [LARGE SCALE GENOMIC DNA]</scope>
    <source>
        <strain evidence="10">YNK0</strain>
        <tissue evidence="10">Leaf</tissue>
    </source>
</reference>
<evidence type="ECO:0000313" key="10">
    <source>
        <dbReference type="EMBL" id="KAF8380109.1"/>
    </source>
</evidence>
<organism evidence="10 11">
    <name type="scientific">Tetracentron sinense</name>
    <name type="common">Spur-leaf</name>
    <dbReference type="NCBI Taxonomy" id="13715"/>
    <lineage>
        <taxon>Eukaryota</taxon>
        <taxon>Viridiplantae</taxon>
        <taxon>Streptophyta</taxon>
        <taxon>Embryophyta</taxon>
        <taxon>Tracheophyta</taxon>
        <taxon>Spermatophyta</taxon>
        <taxon>Magnoliopsida</taxon>
        <taxon>Trochodendrales</taxon>
        <taxon>Trochodendraceae</taxon>
        <taxon>Tetracentron</taxon>
    </lineage>
</organism>
<evidence type="ECO:0000256" key="1">
    <source>
        <dbReference type="ARBA" id="ARBA00004123"/>
    </source>
</evidence>
<evidence type="ECO:0000256" key="7">
    <source>
        <dbReference type="SAM" id="Coils"/>
    </source>
</evidence>
<evidence type="ECO:0000256" key="6">
    <source>
        <dbReference type="ARBA" id="ARBA00023242"/>
    </source>
</evidence>
<keyword evidence="5" id="KW-0804">Transcription</keyword>
<evidence type="ECO:0000313" key="11">
    <source>
        <dbReference type="Proteomes" id="UP000655225"/>
    </source>
</evidence>
<comment type="subcellular location">
    <subcellularLocation>
        <location evidence="1">Nucleus</location>
    </subcellularLocation>
</comment>
<evidence type="ECO:0000256" key="3">
    <source>
        <dbReference type="ARBA" id="ARBA00023015"/>
    </source>
</evidence>
<dbReference type="Gene3D" id="1.20.5.170">
    <property type="match status" value="1"/>
</dbReference>
<evidence type="ECO:0000259" key="9">
    <source>
        <dbReference type="PROSITE" id="PS50217"/>
    </source>
</evidence>
<comment type="similarity">
    <text evidence="2">Belongs to the bZIP family.</text>
</comment>
<dbReference type="AlphaFoldDB" id="A0A834YI26"/>
<dbReference type="GO" id="GO:0000976">
    <property type="term" value="F:transcription cis-regulatory region binding"/>
    <property type="evidence" value="ECO:0007669"/>
    <property type="project" value="UniProtKB-ARBA"/>
</dbReference>
<dbReference type="InterPro" id="IPR012900">
    <property type="entry name" value="MFMR"/>
</dbReference>
<keyword evidence="3" id="KW-0805">Transcription regulation</keyword>
<evidence type="ECO:0000256" key="2">
    <source>
        <dbReference type="ARBA" id="ARBA00007163"/>
    </source>
</evidence>
<name>A0A834YI26_TETSI</name>
<feature type="region of interest" description="Disordered" evidence="8">
    <location>
        <begin position="1"/>
        <end position="23"/>
    </location>
</feature>
<dbReference type="SMART" id="SM00338">
    <property type="entry name" value="BRLZ"/>
    <property type="match status" value="1"/>
</dbReference>